<protein>
    <submittedName>
        <fullName evidence="2">Uncharacterized protein</fullName>
    </submittedName>
</protein>
<dbReference type="EMBL" id="FMSH01000503">
    <property type="protein sequence ID" value="SCU98858.1"/>
    <property type="molecule type" value="Genomic_DNA"/>
</dbReference>
<gene>
    <name evidence="2" type="ORF">CNECB9_560027</name>
</gene>
<evidence type="ECO:0000313" key="2">
    <source>
        <dbReference type="EMBL" id="SCU98858.1"/>
    </source>
</evidence>
<evidence type="ECO:0000256" key="1">
    <source>
        <dbReference type="SAM" id="MobiDB-lite"/>
    </source>
</evidence>
<name>A0A1K0IQT3_CUPNE</name>
<dbReference type="AlphaFoldDB" id="A0A1K0IQT3"/>
<accession>A0A1K0IQT3</accession>
<organism evidence="2">
    <name type="scientific">Cupriavidus necator</name>
    <name type="common">Alcaligenes eutrophus</name>
    <name type="synonym">Ralstonia eutropha</name>
    <dbReference type="NCBI Taxonomy" id="106590"/>
    <lineage>
        <taxon>Bacteria</taxon>
        <taxon>Pseudomonadati</taxon>
        <taxon>Pseudomonadota</taxon>
        <taxon>Betaproteobacteria</taxon>
        <taxon>Burkholderiales</taxon>
        <taxon>Burkholderiaceae</taxon>
        <taxon>Cupriavidus</taxon>
    </lineage>
</organism>
<proteinExistence type="predicted"/>
<feature type="region of interest" description="Disordered" evidence="1">
    <location>
        <begin position="1"/>
        <end position="27"/>
    </location>
</feature>
<sequence length="86" mass="9773">MARTAAERQAAYRSRRVTGGNNGNGERRLSVWVTTESDLALQRLARRYAVTKRAMLERLVATADAEILRTLDIDSPEWSEYFGVTR</sequence>
<reference evidence="2" key="1">
    <citation type="submission" date="2016-09" db="EMBL/GenBank/DDBJ databases">
        <authorList>
            <person name="Capua I."/>
            <person name="De Benedictis P."/>
            <person name="Joannis T."/>
            <person name="Lombin L.H."/>
            <person name="Cattoli G."/>
        </authorList>
    </citation>
    <scope>NUCLEOTIDE SEQUENCE</scope>
    <source>
        <strain evidence="2">B9</strain>
    </source>
</reference>